<feature type="region of interest" description="Disordered" evidence="1">
    <location>
        <begin position="78"/>
        <end position="122"/>
    </location>
</feature>
<dbReference type="Proteomes" id="UP001224644">
    <property type="component" value="Unassembled WGS sequence"/>
</dbReference>
<proteinExistence type="predicted"/>
<dbReference type="RefSeq" id="WP_238226330.1">
    <property type="nucleotide sequence ID" value="NZ_BPQD01000017.1"/>
</dbReference>
<evidence type="ECO:0000313" key="2">
    <source>
        <dbReference type="EMBL" id="MDN3589073.1"/>
    </source>
</evidence>
<feature type="compositionally biased region" description="Gly residues" evidence="1">
    <location>
        <begin position="105"/>
        <end position="117"/>
    </location>
</feature>
<name>A0ABT8BCS2_9HYPH</name>
<evidence type="ECO:0000313" key="3">
    <source>
        <dbReference type="Proteomes" id="UP001224644"/>
    </source>
</evidence>
<keyword evidence="3" id="KW-1185">Reference proteome</keyword>
<evidence type="ECO:0000256" key="1">
    <source>
        <dbReference type="SAM" id="MobiDB-lite"/>
    </source>
</evidence>
<gene>
    <name evidence="2" type="ORF">QWZ12_00450</name>
</gene>
<sequence>MLAGGPTEIIAHFAGHMRLLDTVVLHRELYDGAPGRGSAQPAEASHGDVATNIDLDEMPSRSYPAALATPDALRFGHALVGQSGPAPQTKLAPAPVPVDGRHPVGPGGGSGGGGAGGRAETDHDVAPDQELIQVLQINELHDDDLLIMVQGTGVEHLHHLDPDIALDGMLAEARGSLPTDLLLHGTGTGNRIAFVHGRDAATVAEAGTGFQGSTDLEGVTIDGVRQPTGTVLPSISAPVSAHDGGSHNGLLDPGLAAVTGGNQSFNVAGILDNHTQHHALVVGGDAFTTQAVVQVNVLANIVDIAVGGRSGILDLVTGGDLTRNAAKLTQHDTDSGVVTHLSADARMKVNVITGDFYDVKSITQINMLSDNDVVVQGTFGTYYTAVAGANTQVNLFTLEEIGSRYDLIVVRGDYHTFNMIQQTNVLLNDAVVKAYTARADTLSQTIVTGNNVLENSAALDHYGTTAFKSLSAEQHAALAGLEADHLHPALAALLPQAESATLHVLYVTGDFYSINAVSQTNIVSNVDTAIQHLPDPGGTTGPTGEATHSTQIVTTGANHLANIAAITTVGTTTAAQFVGGAHYDDAILVQANYVSQSARVTIGDTQSLATEVAAFTGLHDVALPDTGTQDLLGPAFHGATSSLTHDLLHGMMA</sequence>
<organism evidence="2 3">
    <name type="scientific">Methylobacterium adhaesivum</name>
    <dbReference type="NCBI Taxonomy" id="333297"/>
    <lineage>
        <taxon>Bacteria</taxon>
        <taxon>Pseudomonadati</taxon>
        <taxon>Pseudomonadota</taxon>
        <taxon>Alphaproteobacteria</taxon>
        <taxon>Hyphomicrobiales</taxon>
        <taxon>Methylobacteriaceae</taxon>
        <taxon>Methylobacterium</taxon>
    </lineage>
</organism>
<reference evidence="3" key="1">
    <citation type="journal article" date="2019" name="Int. J. Syst. Evol. Microbiol.">
        <title>The Global Catalogue of Microorganisms (GCM) 10K type strain sequencing project: providing services to taxonomists for standard genome sequencing and annotation.</title>
        <authorList>
            <consortium name="The Broad Institute Genomics Platform"/>
            <consortium name="The Broad Institute Genome Sequencing Center for Infectious Disease"/>
            <person name="Wu L."/>
            <person name="Ma J."/>
        </authorList>
    </citation>
    <scope>NUCLEOTIDE SEQUENCE [LARGE SCALE GENOMIC DNA]</scope>
    <source>
        <strain evidence="3">CECT 7069</strain>
    </source>
</reference>
<dbReference type="EMBL" id="JAUFPX010000001">
    <property type="protein sequence ID" value="MDN3589073.1"/>
    <property type="molecule type" value="Genomic_DNA"/>
</dbReference>
<comment type="caution">
    <text evidence="2">The sequence shown here is derived from an EMBL/GenBank/DDBJ whole genome shotgun (WGS) entry which is preliminary data.</text>
</comment>
<accession>A0ABT8BCS2</accession>
<protein>
    <submittedName>
        <fullName evidence="2">Uncharacterized protein</fullName>
    </submittedName>
</protein>